<dbReference type="GO" id="GO:0050567">
    <property type="term" value="F:glutaminyl-tRNA synthase (glutamine-hydrolyzing) activity"/>
    <property type="evidence" value="ECO:0007669"/>
    <property type="project" value="UniProtKB-UniRule"/>
</dbReference>
<accession>A0A1C2IC60</accession>
<dbReference type="GO" id="GO:0050566">
    <property type="term" value="F:asparaginyl-tRNA synthase (glutamine-hydrolyzing) activity"/>
    <property type="evidence" value="ECO:0007669"/>
    <property type="project" value="RHEA"/>
</dbReference>
<dbReference type="GO" id="GO:0070681">
    <property type="term" value="P:glutaminyl-tRNAGln biosynthesis via transamidation"/>
    <property type="evidence" value="ECO:0007669"/>
    <property type="project" value="TreeGrafter"/>
</dbReference>
<evidence type="ECO:0000313" key="3">
    <source>
        <dbReference type="Proteomes" id="UP000094893"/>
    </source>
</evidence>
<dbReference type="SUPFAM" id="SSF141000">
    <property type="entry name" value="Glu-tRNAGln amidotransferase C subunit"/>
    <property type="match status" value="1"/>
</dbReference>
<dbReference type="PANTHER" id="PTHR15004:SF0">
    <property type="entry name" value="GLUTAMYL-TRNA(GLN) AMIDOTRANSFERASE SUBUNIT C, MITOCHONDRIAL"/>
    <property type="match status" value="1"/>
</dbReference>
<dbReference type="AlphaFoldDB" id="A0A1C2IC60"/>
<keyword evidence="1" id="KW-0547">Nucleotide-binding</keyword>
<dbReference type="Pfam" id="PF02686">
    <property type="entry name" value="GatC"/>
    <property type="match status" value="1"/>
</dbReference>
<comment type="catalytic activity">
    <reaction evidence="1">
        <text>L-glutamyl-tRNA(Gln) + L-glutamine + ATP + H2O = L-glutaminyl-tRNA(Gln) + L-glutamate + ADP + phosphate + H(+)</text>
        <dbReference type="Rhea" id="RHEA:17521"/>
        <dbReference type="Rhea" id="RHEA-COMP:9681"/>
        <dbReference type="Rhea" id="RHEA-COMP:9684"/>
        <dbReference type="ChEBI" id="CHEBI:15377"/>
        <dbReference type="ChEBI" id="CHEBI:15378"/>
        <dbReference type="ChEBI" id="CHEBI:29985"/>
        <dbReference type="ChEBI" id="CHEBI:30616"/>
        <dbReference type="ChEBI" id="CHEBI:43474"/>
        <dbReference type="ChEBI" id="CHEBI:58359"/>
        <dbReference type="ChEBI" id="CHEBI:78520"/>
        <dbReference type="ChEBI" id="CHEBI:78521"/>
        <dbReference type="ChEBI" id="CHEBI:456216"/>
    </reaction>
</comment>
<dbReference type="GO" id="GO:0005524">
    <property type="term" value="F:ATP binding"/>
    <property type="evidence" value="ECO:0007669"/>
    <property type="project" value="UniProtKB-KW"/>
</dbReference>
<dbReference type="Proteomes" id="UP000094893">
    <property type="component" value="Unassembled WGS sequence"/>
</dbReference>
<dbReference type="GO" id="GO:0006450">
    <property type="term" value="P:regulation of translational fidelity"/>
    <property type="evidence" value="ECO:0007669"/>
    <property type="project" value="InterPro"/>
</dbReference>
<sequence length="95" mass="10516">MAFDQDAVRRTAHLARLALPQEEVPAVASQLEKIMSLVEELSAIPTEGILPMAHPLDLEQSLRPDQVSNHDERQRLMASAPATEHGLFLVPKVIE</sequence>
<comment type="subunit">
    <text evidence="1">Heterotrimer of A, B and C subunits.</text>
</comment>
<dbReference type="GO" id="GO:0006412">
    <property type="term" value="P:translation"/>
    <property type="evidence" value="ECO:0007669"/>
    <property type="project" value="UniProtKB-UniRule"/>
</dbReference>
<dbReference type="HAMAP" id="MF_00122">
    <property type="entry name" value="GatC"/>
    <property type="match status" value="1"/>
</dbReference>
<dbReference type="Gene3D" id="1.10.20.60">
    <property type="entry name" value="Glu-tRNAGln amidotransferase C subunit, N-terminal domain"/>
    <property type="match status" value="1"/>
</dbReference>
<keyword evidence="1" id="KW-0648">Protein biosynthesis</keyword>
<dbReference type="EC" id="6.3.5.-" evidence="1"/>
<comment type="catalytic activity">
    <reaction evidence="1">
        <text>L-aspartyl-tRNA(Asn) + L-glutamine + ATP + H2O = L-asparaginyl-tRNA(Asn) + L-glutamate + ADP + phosphate + 2 H(+)</text>
        <dbReference type="Rhea" id="RHEA:14513"/>
        <dbReference type="Rhea" id="RHEA-COMP:9674"/>
        <dbReference type="Rhea" id="RHEA-COMP:9677"/>
        <dbReference type="ChEBI" id="CHEBI:15377"/>
        <dbReference type="ChEBI" id="CHEBI:15378"/>
        <dbReference type="ChEBI" id="CHEBI:29985"/>
        <dbReference type="ChEBI" id="CHEBI:30616"/>
        <dbReference type="ChEBI" id="CHEBI:43474"/>
        <dbReference type="ChEBI" id="CHEBI:58359"/>
        <dbReference type="ChEBI" id="CHEBI:78515"/>
        <dbReference type="ChEBI" id="CHEBI:78516"/>
        <dbReference type="ChEBI" id="CHEBI:456216"/>
    </reaction>
</comment>
<dbReference type="InterPro" id="IPR036113">
    <property type="entry name" value="Asp/Glu-ADT_sf_sub_c"/>
</dbReference>
<dbReference type="RefSeq" id="WP_024894152.1">
    <property type="nucleotide sequence ID" value="NZ_LWRZ01000197.1"/>
</dbReference>
<dbReference type="InterPro" id="IPR003837">
    <property type="entry name" value="GatC"/>
</dbReference>
<comment type="caution">
    <text evidence="2">The sequence shown here is derived from an EMBL/GenBank/DDBJ whole genome shotgun (WGS) entry which is preliminary data.</text>
</comment>
<dbReference type="eggNOG" id="COG0721">
    <property type="taxonomic scope" value="Bacteria"/>
</dbReference>
<keyword evidence="1" id="KW-0067">ATP-binding</keyword>
<dbReference type="EMBL" id="LWSA01000064">
    <property type="protein sequence ID" value="OCX74676.1"/>
    <property type="molecule type" value="Genomic_DNA"/>
</dbReference>
<evidence type="ECO:0000313" key="2">
    <source>
        <dbReference type="EMBL" id="OCX74676.1"/>
    </source>
</evidence>
<keyword evidence="1" id="KW-0436">Ligase</keyword>
<gene>
    <name evidence="1" type="primary">gatC</name>
    <name evidence="2" type="ORF">A6P07_05265</name>
</gene>
<comment type="similarity">
    <text evidence="1">Belongs to the GatC family.</text>
</comment>
<evidence type="ECO:0000256" key="1">
    <source>
        <dbReference type="HAMAP-Rule" id="MF_00122"/>
    </source>
</evidence>
<dbReference type="GO" id="GO:0016740">
    <property type="term" value="F:transferase activity"/>
    <property type="evidence" value="ECO:0007669"/>
    <property type="project" value="UniProtKB-KW"/>
</dbReference>
<dbReference type="STRING" id="930.GCA_002079865_01221"/>
<organism evidence="2 3">
    <name type="scientific">Acidithiobacillus thiooxidans</name>
    <name type="common">Thiobacillus thiooxidans</name>
    <dbReference type="NCBI Taxonomy" id="930"/>
    <lineage>
        <taxon>Bacteria</taxon>
        <taxon>Pseudomonadati</taxon>
        <taxon>Pseudomonadota</taxon>
        <taxon>Acidithiobacillia</taxon>
        <taxon>Acidithiobacillales</taxon>
        <taxon>Acidithiobacillaceae</taxon>
        <taxon>Acidithiobacillus</taxon>
    </lineage>
</organism>
<dbReference type="PANTHER" id="PTHR15004">
    <property type="entry name" value="GLUTAMYL-TRNA(GLN) AMIDOTRANSFERASE SUBUNIT C, MITOCHONDRIAL"/>
    <property type="match status" value="1"/>
</dbReference>
<comment type="function">
    <text evidence="1">Allows the formation of correctly charged Asn-tRNA(Asn) or Gln-tRNA(Gln) through the transamidation of misacylated Asp-tRNA(Asn) or Glu-tRNA(Gln) in organisms which lack either or both of asparaginyl-tRNA or glutaminyl-tRNA synthetases. The reaction takes place in the presence of glutamine and ATP through an activated phospho-Asp-tRNA(Asn) or phospho-Glu-tRNA(Gln).</text>
</comment>
<protein>
    <recommendedName>
        <fullName evidence="1">Aspartyl/glutamyl-tRNA(Asn/Gln) amidotransferase subunit C</fullName>
        <shortName evidence="1">Asp/Glu-ADT subunit C</shortName>
        <ecNumber evidence="1">6.3.5.-</ecNumber>
    </recommendedName>
</protein>
<name>A0A1C2IC60_ACITH</name>
<proteinExistence type="inferred from homology"/>
<reference evidence="2 3" key="1">
    <citation type="journal article" date="2016" name="Int. J. Mol. Sci.">
        <title>Comparative genomics of the extreme acidophile Acidithiobacillus thiooxidans reveals intraspecific divergence and niche adaptation.</title>
        <authorList>
            <person name="Zhang X."/>
            <person name="Feng X."/>
            <person name="Tao J."/>
            <person name="Ma L."/>
            <person name="Xiao Y."/>
            <person name="Liang Y."/>
            <person name="Liu X."/>
            <person name="Yin H."/>
        </authorList>
    </citation>
    <scope>NUCLEOTIDE SEQUENCE [LARGE SCALE GENOMIC DNA]</scope>
    <source>
        <strain evidence="2 3">A02</strain>
    </source>
</reference>
<keyword evidence="2" id="KW-0808">Transferase</keyword>
<dbReference type="NCBIfam" id="TIGR00135">
    <property type="entry name" value="gatC"/>
    <property type="match status" value="1"/>
</dbReference>